<name>A0A8C9H6S5_9PRIM</name>
<reference evidence="1" key="2">
    <citation type="submission" date="2025-09" db="UniProtKB">
        <authorList>
            <consortium name="Ensembl"/>
        </authorList>
    </citation>
    <scope>IDENTIFICATION</scope>
</reference>
<dbReference type="Proteomes" id="UP000694416">
    <property type="component" value="Unplaced"/>
</dbReference>
<accession>A0A8C9H6S5</accession>
<organism evidence="1 2">
    <name type="scientific">Piliocolobus tephrosceles</name>
    <name type="common">Ugandan red Colobus</name>
    <dbReference type="NCBI Taxonomy" id="591936"/>
    <lineage>
        <taxon>Eukaryota</taxon>
        <taxon>Metazoa</taxon>
        <taxon>Chordata</taxon>
        <taxon>Craniata</taxon>
        <taxon>Vertebrata</taxon>
        <taxon>Euteleostomi</taxon>
        <taxon>Mammalia</taxon>
        <taxon>Eutheria</taxon>
        <taxon>Euarchontoglires</taxon>
        <taxon>Primates</taxon>
        <taxon>Haplorrhini</taxon>
        <taxon>Catarrhini</taxon>
        <taxon>Cercopithecidae</taxon>
        <taxon>Colobinae</taxon>
        <taxon>Piliocolobus</taxon>
    </lineage>
</organism>
<keyword evidence="2" id="KW-1185">Reference proteome</keyword>
<evidence type="ECO:0000313" key="2">
    <source>
        <dbReference type="Proteomes" id="UP000694416"/>
    </source>
</evidence>
<dbReference type="AlphaFoldDB" id="A0A8C9H6S5"/>
<dbReference type="Ensembl" id="ENSPTET00000024124.1">
    <property type="protein sequence ID" value="ENSPTEP00000016242.1"/>
    <property type="gene ID" value="ENSPTEG00000017868.1"/>
</dbReference>
<protein>
    <submittedName>
        <fullName evidence="1">Uncharacterized protein</fullName>
    </submittedName>
</protein>
<reference evidence="1" key="1">
    <citation type="submission" date="2025-08" db="UniProtKB">
        <authorList>
            <consortium name="Ensembl"/>
        </authorList>
    </citation>
    <scope>IDENTIFICATION</scope>
</reference>
<proteinExistence type="predicted"/>
<evidence type="ECO:0000313" key="1">
    <source>
        <dbReference type="Ensembl" id="ENSPTEP00000016242.1"/>
    </source>
</evidence>
<sequence length="96" mass="11056">MPFAFLKPASWILSRVMVFTEPAQPVTCLKKICLHFEVPFECHSLDLSSILFHCYIQAPHKSTMRVSIESSRLWKKLVGLHWGREGNKICVLLCLI</sequence>